<gene>
    <name evidence="7" type="ORF">COCVIDRAFT_103469</name>
</gene>
<dbReference type="PROSITE" id="PS51382">
    <property type="entry name" value="SPX"/>
    <property type="match status" value="1"/>
</dbReference>
<evidence type="ECO:0000256" key="2">
    <source>
        <dbReference type="ARBA" id="ARBA00022771"/>
    </source>
</evidence>
<dbReference type="Proteomes" id="UP000054337">
    <property type="component" value="Unassembled WGS sequence"/>
</dbReference>
<dbReference type="RefSeq" id="XP_014555019.1">
    <property type="nucleotide sequence ID" value="XM_014699533.1"/>
</dbReference>
<dbReference type="Pfam" id="PF03105">
    <property type="entry name" value="SPX"/>
    <property type="match status" value="1"/>
</dbReference>
<dbReference type="GO" id="GO:0016036">
    <property type="term" value="P:cellular response to phosphate starvation"/>
    <property type="evidence" value="ECO:0007669"/>
    <property type="project" value="InterPro"/>
</dbReference>
<dbReference type="GeneID" id="26248553"/>
<dbReference type="OrthoDB" id="5588846at2759"/>
<keyword evidence="2 4" id="KW-0863">Zinc-finger</keyword>
<evidence type="ECO:0000256" key="4">
    <source>
        <dbReference type="PROSITE-ProRule" id="PRU00175"/>
    </source>
</evidence>
<proteinExistence type="predicted"/>
<dbReference type="InterPro" id="IPR013083">
    <property type="entry name" value="Znf_RING/FYVE/PHD"/>
</dbReference>
<evidence type="ECO:0008006" key="9">
    <source>
        <dbReference type="Google" id="ProtNLM"/>
    </source>
</evidence>
<name>W7EER5_BIPV3</name>
<dbReference type="InterPro" id="IPR018957">
    <property type="entry name" value="Znf_C3HC4_RING-type"/>
</dbReference>
<dbReference type="Gene3D" id="3.30.40.10">
    <property type="entry name" value="Zinc/RING finger domain, C3HC4 (zinc finger)"/>
    <property type="match status" value="1"/>
</dbReference>
<dbReference type="InterPro" id="IPR001841">
    <property type="entry name" value="Znf_RING"/>
</dbReference>
<dbReference type="InterPro" id="IPR017907">
    <property type="entry name" value="Znf_RING_CS"/>
</dbReference>
<dbReference type="PANTHER" id="PTHR45978:SF7">
    <property type="entry name" value="SPX DOMAIN-CONTAINING PROTEIN 4"/>
    <property type="match status" value="1"/>
</dbReference>
<dbReference type="Pfam" id="PF00097">
    <property type="entry name" value="zf-C3HC4"/>
    <property type="match status" value="1"/>
</dbReference>
<accession>W7EER5</accession>
<evidence type="ECO:0000256" key="1">
    <source>
        <dbReference type="ARBA" id="ARBA00022723"/>
    </source>
</evidence>
<reference evidence="7 8" key="1">
    <citation type="journal article" date="2013" name="PLoS Genet.">
        <title>Comparative genome structure, secondary metabolite, and effector coding capacity across Cochliobolus pathogens.</title>
        <authorList>
            <person name="Condon B.J."/>
            <person name="Leng Y."/>
            <person name="Wu D."/>
            <person name="Bushley K.E."/>
            <person name="Ohm R.A."/>
            <person name="Otillar R."/>
            <person name="Martin J."/>
            <person name="Schackwitz W."/>
            <person name="Grimwood J."/>
            <person name="MohdZainudin N."/>
            <person name="Xue C."/>
            <person name="Wang R."/>
            <person name="Manning V.A."/>
            <person name="Dhillon B."/>
            <person name="Tu Z.J."/>
            <person name="Steffenson B.J."/>
            <person name="Salamov A."/>
            <person name="Sun H."/>
            <person name="Lowry S."/>
            <person name="LaButti K."/>
            <person name="Han J."/>
            <person name="Copeland A."/>
            <person name="Lindquist E."/>
            <person name="Barry K."/>
            <person name="Schmutz J."/>
            <person name="Baker S.E."/>
            <person name="Ciuffetti L.M."/>
            <person name="Grigoriev I.V."/>
            <person name="Zhong S."/>
            <person name="Turgeon B.G."/>
        </authorList>
    </citation>
    <scope>NUCLEOTIDE SEQUENCE [LARGE SCALE GENOMIC DNA]</scope>
    <source>
        <strain evidence="7 8">FI3</strain>
    </source>
</reference>
<dbReference type="SMART" id="SM00184">
    <property type="entry name" value="RING"/>
    <property type="match status" value="1"/>
</dbReference>
<evidence type="ECO:0000313" key="7">
    <source>
        <dbReference type="EMBL" id="EUN25444.1"/>
    </source>
</evidence>
<dbReference type="GO" id="GO:0008270">
    <property type="term" value="F:zinc ion binding"/>
    <property type="evidence" value="ECO:0007669"/>
    <property type="project" value="UniProtKB-KW"/>
</dbReference>
<dbReference type="SUPFAM" id="SSF57850">
    <property type="entry name" value="RING/U-box"/>
    <property type="match status" value="1"/>
</dbReference>
<evidence type="ECO:0000256" key="3">
    <source>
        <dbReference type="ARBA" id="ARBA00022833"/>
    </source>
</evidence>
<dbReference type="EMBL" id="KI968752">
    <property type="protein sequence ID" value="EUN25444.1"/>
    <property type="molecule type" value="Genomic_DNA"/>
</dbReference>
<organism evidence="7 8">
    <name type="scientific">Bipolaris victoriae (strain FI3)</name>
    <name type="common">Victoria blight of oats agent</name>
    <name type="synonym">Cochliobolus victoriae</name>
    <dbReference type="NCBI Taxonomy" id="930091"/>
    <lineage>
        <taxon>Eukaryota</taxon>
        <taxon>Fungi</taxon>
        <taxon>Dikarya</taxon>
        <taxon>Ascomycota</taxon>
        <taxon>Pezizomycotina</taxon>
        <taxon>Dothideomycetes</taxon>
        <taxon>Pleosporomycetidae</taxon>
        <taxon>Pleosporales</taxon>
        <taxon>Pleosporineae</taxon>
        <taxon>Pleosporaceae</taxon>
        <taxon>Bipolaris</taxon>
    </lineage>
</organism>
<sequence length="468" mass="53768">MKFGHVFKQTLRDEGFPPDWVDSAISYSQLKKCIKRLTDELQQVGLDPPTLSKLLRHVEDYNASTEHHDDQERPFEYILNPHGSYDDDDDNGASQSPKAFHPKLLFYVDETSGEIMGAKLDNDTRNKLHLLAVETGMSDMRVLDDSDLSCHSADTPESPTTANTPGNRPGCRTVLVPITSDTEFFTRLTSEVSGLERLQEREQKRMNVQIEALGKQVAKLTDPDRRTTRKMLTTWRKIFQIYVEEGIFFGTTELDHKSHDSEKAMARLATFSNKIAKAGLVEQLKKKDNLTALNTFMHINREILQGLRFGEINHNAMMKILKKFDKRTALGVKSTFPRQVEYPEFSEHLAKAVCAEVNTQILSHVPQIDDYSCPMCMEIQWRPVKLSCNHTFCIRCLIVMQNNKQYNCPFCRQKTIFDANSDNLDTEKAAFLKKWFPEEVKDKQRYNEKMAGVDQYGEVYANEKCNVM</sequence>
<dbReference type="PROSITE" id="PS00518">
    <property type="entry name" value="ZF_RING_1"/>
    <property type="match status" value="1"/>
</dbReference>
<evidence type="ECO:0000313" key="8">
    <source>
        <dbReference type="Proteomes" id="UP000054337"/>
    </source>
</evidence>
<dbReference type="HOGENOM" id="CLU_017137_2_1_1"/>
<keyword evidence="8" id="KW-1185">Reference proteome</keyword>
<evidence type="ECO:0000259" key="6">
    <source>
        <dbReference type="PROSITE" id="PS51382"/>
    </source>
</evidence>
<feature type="domain" description="SPX" evidence="6">
    <location>
        <begin position="1"/>
        <end position="338"/>
    </location>
</feature>
<evidence type="ECO:0000259" key="5">
    <source>
        <dbReference type="PROSITE" id="PS50089"/>
    </source>
</evidence>
<protein>
    <recommendedName>
        <fullName evidence="9">RING-14 protein</fullName>
    </recommendedName>
</protein>
<dbReference type="PANTHER" id="PTHR45978">
    <property type="entry name" value="SPX DOMAIN-CONTAINING PROTEIN 3"/>
    <property type="match status" value="1"/>
</dbReference>
<dbReference type="InterPro" id="IPR031142">
    <property type="entry name" value="SPX_prot"/>
</dbReference>
<keyword evidence="1" id="KW-0479">Metal-binding</keyword>
<feature type="domain" description="RING-type" evidence="5">
    <location>
        <begin position="373"/>
        <end position="412"/>
    </location>
</feature>
<dbReference type="PROSITE" id="PS50089">
    <property type="entry name" value="ZF_RING_2"/>
    <property type="match status" value="1"/>
</dbReference>
<dbReference type="InterPro" id="IPR004331">
    <property type="entry name" value="SPX_dom"/>
</dbReference>
<keyword evidence="3" id="KW-0862">Zinc</keyword>
<dbReference type="AlphaFoldDB" id="W7EER5"/>